<evidence type="ECO:0000313" key="2">
    <source>
        <dbReference type="EMBL" id="KHD98542.1"/>
    </source>
</evidence>
<dbReference type="InterPro" id="IPR013589">
    <property type="entry name" value="Bac_transglu_N"/>
</dbReference>
<gene>
    <name evidence="2" type="ORF">GY22_02255</name>
</gene>
<dbReference type="AlphaFoldDB" id="A0A0A6YD44"/>
<accession>A0A0A6YD44</accession>
<dbReference type="SMART" id="SM00460">
    <property type="entry name" value="TGc"/>
    <property type="match status" value="1"/>
</dbReference>
<dbReference type="PANTHER" id="PTHR33490">
    <property type="entry name" value="BLR5614 PROTEIN-RELATED"/>
    <property type="match status" value="1"/>
</dbReference>
<sequence length="284" mass="31314">MTRLKIDHVTRYDYNDNVSKSYNEARMTPLSDDEQIVLEAELTLSPGTATVSNYRDYWGTRVAAFDIQGRHRHLEVRSSATVEVHRRPGDEVADGLSWDELATPEVLDAVSDFVPQTPLTRLGPELEKVAEEIRKEAADPAAAAAAIFQGIASHMQYVPGVTGVHTDAEAAWREAKGVCQDLAHVAIGMMRHIGIPARYVSGYLHPDYEAGIGATVPGESHAWVEWWNDRWYAYDPTNHTRLTDFHVTVARGRDYTDVTPLKGMVTGGGGTSGLQVQVEVTQTA</sequence>
<dbReference type="Pfam" id="PF01841">
    <property type="entry name" value="Transglut_core"/>
    <property type="match status" value="1"/>
</dbReference>
<dbReference type="InterPro" id="IPR038765">
    <property type="entry name" value="Papain-like_cys_pep_sf"/>
</dbReference>
<dbReference type="Pfam" id="PF08379">
    <property type="entry name" value="Bact_transglu_N"/>
    <property type="match status" value="1"/>
</dbReference>
<dbReference type="PANTHER" id="PTHR33490:SF6">
    <property type="entry name" value="SLL1049 PROTEIN"/>
    <property type="match status" value="1"/>
</dbReference>
<dbReference type="InterPro" id="IPR002931">
    <property type="entry name" value="Transglutaminase-like"/>
</dbReference>
<dbReference type="Gene3D" id="3.10.620.30">
    <property type="match status" value="1"/>
</dbReference>
<dbReference type="EMBL" id="JSUH01000002">
    <property type="protein sequence ID" value="KHD98542.1"/>
    <property type="molecule type" value="Genomic_DNA"/>
</dbReference>
<evidence type="ECO:0000259" key="1">
    <source>
        <dbReference type="SMART" id="SM00460"/>
    </source>
</evidence>
<protein>
    <submittedName>
        <fullName evidence="2">Transglutaminase</fullName>
    </submittedName>
</protein>
<organism evidence="2 3">
    <name type="scientific">Kocuria rosea subsp. polaris</name>
    <dbReference type="NCBI Taxonomy" id="136273"/>
    <lineage>
        <taxon>Bacteria</taxon>
        <taxon>Bacillati</taxon>
        <taxon>Actinomycetota</taxon>
        <taxon>Actinomycetes</taxon>
        <taxon>Micrococcales</taxon>
        <taxon>Micrococcaceae</taxon>
        <taxon>Kocuria</taxon>
    </lineage>
</organism>
<name>A0A0A6YD44_KOCRO</name>
<dbReference type="SUPFAM" id="SSF54001">
    <property type="entry name" value="Cysteine proteinases"/>
    <property type="match status" value="1"/>
</dbReference>
<dbReference type="Proteomes" id="UP000030466">
    <property type="component" value="Unassembled WGS sequence"/>
</dbReference>
<comment type="caution">
    <text evidence="2">The sequence shown here is derived from an EMBL/GenBank/DDBJ whole genome shotgun (WGS) entry which is preliminary data.</text>
</comment>
<proteinExistence type="predicted"/>
<feature type="domain" description="Transglutaminase-like" evidence="1">
    <location>
        <begin position="171"/>
        <end position="238"/>
    </location>
</feature>
<reference evidence="2 3" key="1">
    <citation type="journal article" date="2003" name="Int. J. Syst. Evol. Microbiol.">
        <title>Kocuria polaris sp. nov., an orange-pigmented psychrophilic bacterium isolated from an Antarctic cyanobacterial mat sample.</title>
        <authorList>
            <person name="Reddy G.S."/>
            <person name="Prakash J.S."/>
            <person name="Prabahar V."/>
            <person name="Matsumoto G.I."/>
            <person name="Stackebrandt E."/>
            <person name="Shivaji S."/>
        </authorList>
    </citation>
    <scope>NUCLEOTIDE SEQUENCE [LARGE SCALE GENOMIC DNA]</scope>
    <source>
        <strain evidence="2 3">CMS 76or</strain>
    </source>
</reference>
<keyword evidence="3" id="KW-1185">Reference proteome</keyword>
<dbReference type="RefSeq" id="WP_035923936.1">
    <property type="nucleotide sequence ID" value="NZ_JSUH01000002.1"/>
</dbReference>
<dbReference type="OrthoDB" id="9804023at2"/>
<evidence type="ECO:0000313" key="3">
    <source>
        <dbReference type="Proteomes" id="UP000030466"/>
    </source>
</evidence>